<dbReference type="Proteomes" id="UP000307749">
    <property type="component" value="Unassembled WGS sequence"/>
</dbReference>
<reference evidence="3 4" key="1">
    <citation type="submission" date="2017-02" db="EMBL/GenBank/DDBJ databases">
        <title>Whole genome sequencing of Metallibacterium scheffleri DSM 24874 (T).</title>
        <authorList>
            <person name="Kumar S."/>
            <person name="Patil P."/>
            <person name="Patil P.B."/>
        </authorList>
    </citation>
    <scope>NUCLEOTIDE SEQUENCE [LARGE SCALE GENOMIC DNA]</scope>
    <source>
        <strain evidence="3 4">DSM 24874</strain>
    </source>
</reference>
<dbReference type="InterPro" id="IPR012318">
    <property type="entry name" value="HTH_CRP"/>
</dbReference>
<dbReference type="SUPFAM" id="SSF46785">
    <property type="entry name" value="Winged helix' DNA-binding domain"/>
    <property type="match status" value="1"/>
</dbReference>
<protein>
    <recommendedName>
        <fullName evidence="2">HTH crp-type domain-containing protein</fullName>
    </recommendedName>
</protein>
<dbReference type="STRING" id="993689.GCA_002077135_00095"/>
<dbReference type="GO" id="GO:0003677">
    <property type="term" value="F:DNA binding"/>
    <property type="evidence" value="ECO:0007669"/>
    <property type="project" value="InterPro"/>
</dbReference>
<organism evidence="3 4">
    <name type="scientific">Metallibacterium scheffleri</name>
    <dbReference type="NCBI Taxonomy" id="993689"/>
    <lineage>
        <taxon>Bacteria</taxon>
        <taxon>Pseudomonadati</taxon>
        <taxon>Pseudomonadota</taxon>
        <taxon>Gammaproteobacteria</taxon>
        <taxon>Lysobacterales</taxon>
        <taxon>Rhodanobacteraceae</taxon>
        <taxon>Metallibacterium</taxon>
    </lineage>
</organism>
<feature type="region of interest" description="Disordered" evidence="1">
    <location>
        <begin position="116"/>
        <end position="154"/>
    </location>
</feature>
<name>A0A4S3KMF6_9GAMM</name>
<gene>
    <name evidence="3" type="ORF">B1806_09435</name>
</gene>
<dbReference type="AlphaFoldDB" id="A0A4S3KMF6"/>
<dbReference type="GO" id="GO:0006355">
    <property type="term" value="P:regulation of DNA-templated transcription"/>
    <property type="evidence" value="ECO:0007669"/>
    <property type="project" value="InterPro"/>
</dbReference>
<keyword evidence="4" id="KW-1185">Reference proteome</keyword>
<evidence type="ECO:0000256" key="1">
    <source>
        <dbReference type="SAM" id="MobiDB-lite"/>
    </source>
</evidence>
<dbReference type="EMBL" id="MWQO01000033">
    <property type="protein sequence ID" value="THD10082.1"/>
    <property type="molecule type" value="Genomic_DNA"/>
</dbReference>
<dbReference type="Pfam" id="PF13545">
    <property type="entry name" value="HTH_Crp_2"/>
    <property type="match status" value="1"/>
</dbReference>
<comment type="caution">
    <text evidence="3">The sequence shown here is derived from an EMBL/GenBank/DDBJ whole genome shotgun (WGS) entry which is preliminary data.</text>
</comment>
<feature type="domain" description="HTH crp-type" evidence="2">
    <location>
        <begin position="15"/>
        <end position="66"/>
    </location>
</feature>
<evidence type="ECO:0000313" key="4">
    <source>
        <dbReference type="Proteomes" id="UP000307749"/>
    </source>
</evidence>
<proteinExistence type="predicted"/>
<evidence type="ECO:0000259" key="2">
    <source>
        <dbReference type="Pfam" id="PF13545"/>
    </source>
</evidence>
<accession>A0A4S3KMF6</accession>
<sequence>MLHVAKLDLSAAGMRVLLFLFAKAEATQRTDWTFPVEFIGEALGLHRNTVSRALLELQKAGYVRRRAGLARGAPTRTYLLRTLQPACAPADHCVTQIGSRRISLTQEVDQSALMLTQPGSPHTEVSLPTQDPSATDRQSNTPGDLSDTGAEPNRDHALSRDELLAMQAFFMSLPACVSDALETAKSHADPSALKIDPAWALTGQQVRWLERAVPRREPLQTRAPNATPRVASAGESIKPELAATLLGLLPVLRACAGSHSRGAELLDEIACMVVVGGLGRGDPLGGARAGVALVRAGRWKRPKMMSEAWRGAVLRSVHGIPAAH</sequence>
<dbReference type="InterPro" id="IPR036388">
    <property type="entry name" value="WH-like_DNA-bd_sf"/>
</dbReference>
<evidence type="ECO:0000313" key="3">
    <source>
        <dbReference type="EMBL" id="THD10082.1"/>
    </source>
</evidence>
<dbReference type="InterPro" id="IPR036390">
    <property type="entry name" value="WH_DNA-bd_sf"/>
</dbReference>
<feature type="compositionally biased region" description="Polar residues" evidence="1">
    <location>
        <begin position="126"/>
        <end position="143"/>
    </location>
</feature>
<dbReference type="Gene3D" id="1.10.10.10">
    <property type="entry name" value="Winged helix-like DNA-binding domain superfamily/Winged helix DNA-binding domain"/>
    <property type="match status" value="1"/>
</dbReference>